<keyword evidence="8 10" id="KW-0460">Magnesium</keyword>
<comment type="function">
    <text evidence="10">Catalyzes the condensation of para-aminobenzoate (pABA) with 6-hydroxymethyl-7,8-dihydropterin diphosphate (DHPt-PP) to form 7,8-dihydropteroate (H2Pte), the immediate precursor of folate derivatives.</text>
</comment>
<dbReference type="Gene3D" id="3.20.20.20">
    <property type="entry name" value="Dihydropteroate synthase-like"/>
    <property type="match status" value="1"/>
</dbReference>
<name>A0ABP7KSZ2_9MICO</name>
<evidence type="ECO:0000256" key="5">
    <source>
        <dbReference type="ARBA" id="ARBA00012458"/>
    </source>
</evidence>
<dbReference type="Pfam" id="PF00809">
    <property type="entry name" value="Pterin_bind"/>
    <property type="match status" value="1"/>
</dbReference>
<dbReference type="InterPro" id="IPR006390">
    <property type="entry name" value="DHP_synth_dom"/>
</dbReference>
<evidence type="ECO:0000259" key="11">
    <source>
        <dbReference type="PROSITE" id="PS50972"/>
    </source>
</evidence>
<dbReference type="PROSITE" id="PS50972">
    <property type="entry name" value="PTERIN_BINDING"/>
    <property type="match status" value="1"/>
</dbReference>
<dbReference type="EC" id="2.5.1.15" evidence="5 10"/>
<sequence>MTLIMGVLNVTPDSFSDGGLYSHTDAALRHAHALIADGADLIDVGGESTRPGAGRVSPGDEQRRILPVITELARQGISVSVDTLNSATARAAAAAGASIINDVSGGLADPRMASVAAETGLTYVAMHWRGHADEMDSLADYGDVVAEVTAELAARVNALTAAGVARDKIVLDPGFGFAKRPEHNWRLLAHLSALDELGLPVLVGVSRKRFLAEVLPNDASFADRDLPTAVLSVHAAQAGAWAVRVHDVRATRTALNVLDHLASARMDP</sequence>
<dbReference type="EMBL" id="BAABCN010000010">
    <property type="protein sequence ID" value="GAA3887170.1"/>
    <property type="molecule type" value="Genomic_DNA"/>
</dbReference>
<comment type="cofactor">
    <cofactor evidence="2 10">
        <name>Mg(2+)</name>
        <dbReference type="ChEBI" id="CHEBI:18420"/>
    </cofactor>
</comment>
<comment type="caution">
    <text evidence="12">The sequence shown here is derived from an EMBL/GenBank/DDBJ whole genome shotgun (WGS) entry which is preliminary data.</text>
</comment>
<dbReference type="PROSITE" id="PS00792">
    <property type="entry name" value="DHPS_1"/>
    <property type="match status" value="1"/>
</dbReference>
<gene>
    <name evidence="12" type="primary">folP_1</name>
    <name evidence="12" type="ORF">GCM10022381_31500</name>
</gene>
<dbReference type="SUPFAM" id="SSF51717">
    <property type="entry name" value="Dihydropteroate synthetase-like"/>
    <property type="match status" value="1"/>
</dbReference>
<evidence type="ECO:0000256" key="3">
    <source>
        <dbReference type="ARBA" id="ARBA00004763"/>
    </source>
</evidence>
<evidence type="ECO:0000256" key="10">
    <source>
        <dbReference type="RuleBase" id="RU361205"/>
    </source>
</evidence>
<keyword evidence="6 10" id="KW-0808">Transferase</keyword>
<keyword evidence="13" id="KW-1185">Reference proteome</keyword>
<comment type="pathway">
    <text evidence="3 10">Cofactor biosynthesis; tetrahydrofolate biosynthesis; 7,8-dihydrofolate from 2-amino-4-hydroxy-6-hydroxymethyl-7,8-dihydropteridine diphosphate and 4-aminobenzoate: step 1/2.</text>
</comment>
<protein>
    <recommendedName>
        <fullName evidence="5 10">Dihydropteroate synthase</fullName>
        <shortName evidence="10">DHPS</shortName>
        <ecNumber evidence="5 10">2.5.1.15</ecNumber>
    </recommendedName>
    <alternativeName>
        <fullName evidence="10">Dihydropteroate pyrophosphorylase</fullName>
    </alternativeName>
</protein>
<feature type="domain" description="Pterin-binding" evidence="11">
    <location>
        <begin position="2"/>
        <end position="256"/>
    </location>
</feature>
<dbReference type="NCBIfam" id="TIGR01496">
    <property type="entry name" value="DHPS"/>
    <property type="match status" value="1"/>
</dbReference>
<comment type="similarity">
    <text evidence="4 10">Belongs to the DHPS family.</text>
</comment>
<dbReference type="InterPro" id="IPR000489">
    <property type="entry name" value="Pterin-binding_dom"/>
</dbReference>
<dbReference type="InterPro" id="IPR011005">
    <property type="entry name" value="Dihydropteroate_synth-like_sf"/>
</dbReference>
<proteinExistence type="inferred from homology"/>
<keyword evidence="9 10" id="KW-0289">Folate biosynthesis</keyword>
<reference evidence="13" key="1">
    <citation type="journal article" date="2019" name="Int. J. Syst. Evol. Microbiol.">
        <title>The Global Catalogue of Microorganisms (GCM) 10K type strain sequencing project: providing services to taxonomists for standard genome sequencing and annotation.</title>
        <authorList>
            <consortium name="The Broad Institute Genomics Platform"/>
            <consortium name="The Broad Institute Genome Sequencing Center for Infectious Disease"/>
            <person name="Wu L."/>
            <person name="Ma J."/>
        </authorList>
    </citation>
    <scope>NUCLEOTIDE SEQUENCE [LARGE SCALE GENOMIC DNA]</scope>
    <source>
        <strain evidence="13">JCM 17021</strain>
    </source>
</reference>
<evidence type="ECO:0000256" key="2">
    <source>
        <dbReference type="ARBA" id="ARBA00001946"/>
    </source>
</evidence>
<dbReference type="PANTHER" id="PTHR20941:SF1">
    <property type="entry name" value="FOLIC ACID SYNTHESIS PROTEIN FOL1"/>
    <property type="match status" value="1"/>
</dbReference>
<evidence type="ECO:0000256" key="9">
    <source>
        <dbReference type="ARBA" id="ARBA00022909"/>
    </source>
</evidence>
<dbReference type="PANTHER" id="PTHR20941">
    <property type="entry name" value="FOLATE SYNTHESIS PROTEINS"/>
    <property type="match status" value="1"/>
</dbReference>
<comment type="catalytic activity">
    <reaction evidence="1">
        <text>(7,8-dihydropterin-6-yl)methyl diphosphate + 4-aminobenzoate = 7,8-dihydropteroate + diphosphate</text>
        <dbReference type="Rhea" id="RHEA:19949"/>
        <dbReference type="ChEBI" id="CHEBI:17836"/>
        <dbReference type="ChEBI" id="CHEBI:17839"/>
        <dbReference type="ChEBI" id="CHEBI:33019"/>
        <dbReference type="ChEBI" id="CHEBI:72950"/>
        <dbReference type="EC" id="2.5.1.15"/>
    </reaction>
</comment>
<accession>A0ABP7KSZ2</accession>
<dbReference type="RefSeq" id="WP_345068432.1">
    <property type="nucleotide sequence ID" value="NZ_BAABCN010000010.1"/>
</dbReference>
<evidence type="ECO:0000313" key="13">
    <source>
        <dbReference type="Proteomes" id="UP001501803"/>
    </source>
</evidence>
<evidence type="ECO:0000256" key="1">
    <source>
        <dbReference type="ARBA" id="ARBA00000012"/>
    </source>
</evidence>
<evidence type="ECO:0000256" key="6">
    <source>
        <dbReference type="ARBA" id="ARBA00022679"/>
    </source>
</evidence>
<dbReference type="InterPro" id="IPR045031">
    <property type="entry name" value="DHP_synth-like"/>
</dbReference>
<organism evidence="12 13">
    <name type="scientific">Leifsonia kafniensis</name>
    <dbReference type="NCBI Taxonomy" id="475957"/>
    <lineage>
        <taxon>Bacteria</taxon>
        <taxon>Bacillati</taxon>
        <taxon>Actinomycetota</taxon>
        <taxon>Actinomycetes</taxon>
        <taxon>Micrococcales</taxon>
        <taxon>Microbacteriaceae</taxon>
        <taxon>Leifsonia</taxon>
    </lineage>
</organism>
<evidence type="ECO:0000313" key="12">
    <source>
        <dbReference type="EMBL" id="GAA3887170.1"/>
    </source>
</evidence>
<keyword evidence="7 10" id="KW-0479">Metal-binding</keyword>
<evidence type="ECO:0000256" key="4">
    <source>
        <dbReference type="ARBA" id="ARBA00009503"/>
    </source>
</evidence>
<evidence type="ECO:0000256" key="7">
    <source>
        <dbReference type="ARBA" id="ARBA00022723"/>
    </source>
</evidence>
<dbReference type="Proteomes" id="UP001501803">
    <property type="component" value="Unassembled WGS sequence"/>
</dbReference>
<evidence type="ECO:0000256" key="8">
    <source>
        <dbReference type="ARBA" id="ARBA00022842"/>
    </source>
</evidence>
<dbReference type="CDD" id="cd00739">
    <property type="entry name" value="DHPS"/>
    <property type="match status" value="1"/>
</dbReference>
<dbReference type="PROSITE" id="PS00793">
    <property type="entry name" value="DHPS_2"/>
    <property type="match status" value="1"/>
</dbReference>